<evidence type="ECO:0000313" key="3">
    <source>
        <dbReference type="Proteomes" id="UP000299102"/>
    </source>
</evidence>
<name>A0A4C1VKE6_EUMVA</name>
<evidence type="ECO:0000256" key="1">
    <source>
        <dbReference type="SAM" id="Phobius"/>
    </source>
</evidence>
<keyword evidence="1" id="KW-0472">Membrane</keyword>
<evidence type="ECO:0000313" key="2">
    <source>
        <dbReference type="EMBL" id="GBP38767.1"/>
    </source>
</evidence>
<comment type="caution">
    <text evidence="2">The sequence shown here is derived from an EMBL/GenBank/DDBJ whole genome shotgun (WGS) entry which is preliminary data.</text>
</comment>
<accession>A0A4C1VKE6</accession>
<dbReference type="AlphaFoldDB" id="A0A4C1VKE6"/>
<reference evidence="2 3" key="1">
    <citation type="journal article" date="2019" name="Commun. Biol.">
        <title>The bagworm genome reveals a unique fibroin gene that provides high tensile strength.</title>
        <authorList>
            <person name="Kono N."/>
            <person name="Nakamura H."/>
            <person name="Ohtoshi R."/>
            <person name="Tomita M."/>
            <person name="Numata K."/>
            <person name="Arakawa K."/>
        </authorList>
    </citation>
    <scope>NUCLEOTIDE SEQUENCE [LARGE SCALE GENOMIC DNA]</scope>
</reference>
<keyword evidence="1" id="KW-0812">Transmembrane</keyword>
<organism evidence="2 3">
    <name type="scientific">Eumeta variegata</name>
    <name type="common">Bagworm moth</name>
    <name type="synonym">Eumeta japonica</name>
    <dbReference type="NCBI Taxonomy" id="151549"/>
    <lineage>
        <taxon>Eukaryota</taxon>
        <taxon>Metazoa</taxon>
        <taxon>Ecdysozoa</taxon>
        <taxon>Arthropoda</taxon>
        <taxon>Hexapoda</taxon>
        <taxon>Insecta</taxon>
        <taxon>Pterygota</taxon>
        <taxon>Neoptera</taxon>
        <taxon>Endopterygota</taxon>
        <taxon>Lepidoptera</taxon>
        <taxon>Glossata</taxon>
        <taxon>Ditrysia</taxon>
        <taxon>Tineoidea</taxon>
        <taxon>Psychidae</taxon>
        <taxon>Oiketicinae</taxon>
        <taxon>Eumeta</taxon>
    </lineage>
</organism>
<keyword evidence="3" id="KW-1185">Reference proteome</keyword>
<dbReference type="EMBL" id="BGZK01000354">
    <property type="protein sequence ID" value="GBP38767.1"/>
    <property type="molecule type" value="Genomic_DNA"/>
</dbReference>
<gene>
    <name evidence="2" type="ORF">EVAR_33515_1</name>
</gene>
<protein>
    <submittedName>
        <fullName evidence="2">Uncharacterized protein</fullName>
    </submittedName>
</protein>
<sequence length="128" mass="14428">MEVSHFVNLYDTVEVVHGLLFCPLLKRHYSIVQNSDSTTGGNVLKAILRRDIHAGQGPEVRGLTGARNAVQLSFDLHVKLHYIFIRVLFVILNGFRALCAQMPLHNLRRPRVSHFDHLLEGCTFPAAT</sequence>
<dbReference type="Proteomes" id="UP000299102">
    <property type="component" value="Unassembled WGS sequence"/>
</dbReference>
<keyword evidence="1" id="KW-1133">Transmembrane helix</keyword>
<feature type="transmembrane region" description="Helical" evidence="1">
    <location>
        <begin position="80"/>
        <end position="99"/>
    </location>
</feature>
<proteinExistence type="predicted"/>